<evidence type="ECO:0000313" key="4">
    <source>
        <dbReference type="EMBL" id="MFC4637341.1"/>
    </source>
</evidence>
<proteinExistence type="predicted"/>
<accession>A0ABV9I6H8</accession>
<organism evidence="4 5">
    <name type="scientific">Deinococcus hohokamensis</name>
    <dbReference type="NCBI Taxonomy" id="309883"/>
    <lineage>
        <taxon>Bacteria</taxon>
        <taxon>Thermotogati</taxon>
        <taxon>Deinococcota</taxon>
        <taxon>Deinococci</taxon>
        <taxon>Deinococcales</taxon>
        <taxon>Deinococcaceae</taxon>
        <taxon>Deinococcus</taxon>
    </lineage>
</organism>
<keyword evidence="1 4" id="KW-0808">Transferase</keyword>
<dbReference type="InterPro" id="IPR050832">
    <property type="entry name" value="Bact_Acetyltransf"/>
</dbReference>
<dbReference type="Gene3D" id="3.40.630.30">
    <property type="match status" value="1"/>
</dbReference>
<dbReference type="InterPro" id="IPR000182">
    <property type="entry name" value="GNAT_dom"/>
</dbReference>
<dbReference type="CDD" id="cd04301">
    <property type="entry name" value="NAT_SF"/>
    <property type="match status" value="1"/>
</dbReference>
<dbReference type="EMBL" id="JBHSEI010000001">
    <property type="protein sequence ID" value="MFC4637341.1"/>
    <property type="molecule type" value="Genomic_DNA"/>
</dbReference>
<gene>
    <name evidence="4" type="ORF">ACFO0D_03195</name>
</gene>
<dbReference type="Pfam" id="PF00583">
    <property type="entry name" value="Acetyltransf_1"/>
    <property type="match status" value="1"/>
</dbReference>
<dbReference type="SUPFAM" id="SSF55729">
    <property type="entry name" value="Acyl-CoA N-acyltransferases (Nat)"/>
    <property type="match status" value="1"/>
</dbReference>
<sequence length="156" mass="17319">MQPPAYLVRRLGPGDEAALAGLCSDTPDFTDDEGEVPLTPTDAQDYLRDPTVWHWHAEVRGEAVAFLMALVQRRRYGAARQVMLYEIGVRTAWRRRGVGRALMEALHRQMQAEDIEEVWVLADNPGAQAFYAACGYRTDELQGVMMSAAIGRAAPA</sequence>
<evidence type="ECO:0000313" key="5">
    <source>
        <dbReference type="Proteomes" id="UP001595952"/>
    </source>
</evidence>
<comment type="caution">
    <text evidence="4">The sequence shown here is derived from an EMBL/GenBank/DDBJ whole genome shotgun (WGS) entry which is preliminary data.</text>
</comment>
<protein>
    <submittedName>
        <fullName evidence="4">GNAT family N-acetyltransferase</fullName>
        <ecNumber evidence="4">2.3.-.-</ecNumber>
    </submittedName>
</protein>
<reference evidence="5" key="1">
    <citation type="journal article" date="2019" name="Int. J. Syst. Evol. Microbiol.">
        <title>The Global Catalogue of Microorganisms (GCM) 10K type strain sequencing project: providing services to taxonomists for standard genome sequencing and annotation.</title>
        <authorList>
            <consortium name="The Broad Institute Genomics Platform"/>
            <consortium name="The Broad Institute Genome Sequencing Center for Infectious Disease"/>
            <person name="Wu L."/>
            <person name="Ma J."/>
        </authorList>
    </citation>
    <scope>NUCLEOTIDE SEQUENCE [LARGE SCALE GENOMIC DNA]</scope>
    <source>
        <strain evidence="5">CCUG 55995</strain>
    </source>
</reference>
<dbReference type="PANTHER" id="PTHR43877">
    <property type="entry name" value="AMINOALKYLPHOSPHONATE N-ACETYLTRANSFERASE-RELATED-RELATED"/>
    <property type="match status" value="1"/>
</dbReference>
<dbReference type="EC" id="2.3.-.-" evidence="4"/>
<dbReference type="GO" id="GO:0016746">
    <property type="term" value="F:acyltransferase activity"/>
    <property type="evidence" value="ECO:0007669"/>
    <property type="project" value="UniProtKB-KW"/>
</dbReference>
<evidence type="ECO:0000256" key="2">
    <source>
        <dbReference type="ARBA" id="ARBA00023315"/>
    </source>
</evidence>
<evidence type="ECO:0000256" key="1">
    <source>
        <dbReference type="ARBA" id="ARBA00022679"/>
    </source>
</evidence>
<keyword evidence="2 4" id="KW-0012">Acyltransferase</keyword>
<dbReference type="Proteomes" id="UP001595952">
    <property type="component" value="Unassembled WGS sequence"/>
</dbReference>
<name>A0ABV9I6H8_9DEIO</name>
<evidence type="ECO:0000259" key="3">
    <source>
        <dbReference type="PROSITE" id="PS51186"/>
    </source>
</evidence>
<dbReference type="PROSITE" id="PS51186">
    <property type="entry name" value="GNAT"/>
    <property type="match status" value="1"/>
</dbReference>
<keyword evidence="5" id="KW-1185">Reference proteome</keyword>
<dbReference type="RefSeq" id="WP_380060365.1">
    <property type="nucleotide sequence ID" value="NZ_JBHSEI010000001.1"/>
</dbReference>
<dbReference type="InterPro" id="IPR016181">
    <property type="entry name" value="Acyl_CoA_acyltransferase"/>
</dbReference>
<feature type="domain" description="N-acetyltransferase" evidence="3">
    <location>
        <begin position="6"/>
        <end position="156"/>
    </location>
</feature>